<protein>
    <submittedName>
        <fullName evidence="8">Membrane protein</fullName>
    </submittedName>
</protein>
<keyword evidence="4 6" id="KW-1133">Transmembrane helix</keyword>
<feature type="transmembrane region" description="Helical" evidence="6">
    <location>
        <begin position="694"/>
        <end position="714"/>
    </location>
</feature>
<feature type="transmembrane region" description="Helical" evidence="6">
    <location>
        <begin position="769"/>
        <end position="791"/>
    </location>
</feature>
<dbReference type="Proteomes" id="UP001317742">
    <property type="component" value="Chromosome"/>
</dbReference>
<dbReference type="Gene3D" id="1.20.1640.10">
    <property type="entry name" value="Multidrug efflux transporter AcrB transmembrane domain"/>
    <property type="match status" value="2"/>
</dbReference>
<evidence type="ECO:0000256" key="5">
    <source>
        <dbReference type="ARBA" id="ARBA00023136"/>
    </source>
</evidence>
<feature type="transmembrane region" description="Helical" evidence="6">
    <location>
        <begin position="374"/>
        <end position="393"/>
    </location>
</feature>
<dbReference type="PROSITE" id="PS50156">
    <property type="entry name" value="SSD"/>
    <property type="match status" value="1"/>
</dbReference>
<name>A0ABN6S219_9BACT</name>
<dbReference type="InterPro" id="IPR004869">
    <property type="entry name" value="MMPL_dom"/>
</dbReference>
<feature type="domain" description="SSD" evidence="7">
    <location>
        <begin position="207"/>
        <end position="337"/>
    </location>
</feature>
<dbReference type="EMBL" id="AP026709">
    <property type="protein sequence ID" value="BDQ37257.1"/>
    <property type="molecule type" value="Genomic_DNA"/>
</dbReference>
<organism evidence="8 9">
    <name type="scientific">Pseudodesulfovibrio nedwellii</name>
    <dbReference type="NCBI Taxonomy" id="2973072"/>
    <lineage>
        <taxon>Bacteria</taxon>
        <taxon>Pseudomonadati</taxon>
        <taxon>Thermodesulfobacteriota</taxon>
        <taxon>Desulfovibrionia</taxon>
        <taxon>Desulfovibrionales</taxon>
        <taxon>Desulfovibrionaceae</taxon>
    </lineage>
</organism>
<reference evidence="8 9" key="1">
    <citation type="submission" date="2022-08" db="EMBL/GenBank/DDBJ databases">
        <title>Genome Sequence of the sulphate-reducing bacterium, Pseudodesulfovibrio sp. SYK.</title>
        <authorList>
            <person name="Kondo R."/>
            <person name="Kataoka T."/>
        </authorList>
    </citation>
    <scope>NUCLEOTIDE SEQUENCE [LARGE SCALE GENOMIC DNA]</scope>
    <source>
        <strain evidence="8 9">SYK</strain>
    </source>
</reference>
<feature type="transmembrane region" description="Helical" evidence="6">
    <location>
        <begin position="238"/>
        <end position="259"/>
    </location>
</feature>
<feature type="transmembrane region" description="Helical" evidence="6">
    <location>
        <begin position="212"/>
        <end position="232"/>
    </location>
</feature>
<keyword evidence="5 6" id="KW-0472">Membrane</keyword>
<evidence type="ECO:0000256" key="2">
    <source>
        <dbReference type="ARBA" id="ARBA00022475"/>
    </source>
</evidence>
<evidence type="ECO:0000313" key="9">
    <source>
        <dbReference type="Proteomes" id="UP001317742"/>
    </source>
</evidence>
<dbReference type="SUPFAM" id="SSF82866">
    <property type="entry name" value="Multidrug efflux transporter AcrB transmembrane domain"/>
    <property type="match status" value="2"/>
</dbReference>
<dbReference type="InterPro" id="IPR050545">
    <property type="entry name" value="Mycobact_MmpL"/>
</dbReference>
<dbReference type="PANTHER" id="PTHR33406:SF13">
    <property type="entry name" value="MEMBRANE PROTEIN YDFJ"/>
    <property type="match status" value="1"/>
</dbReference>
<evidence type="ECO:0000256" key="6">
    <source>
        <dbReference type="SAM" id="Phobius"/>
    </source>
</evidence>
<feature type="transmembrane region" description="Helical" evidence="6">
    <location>
        <begin position="797"/>
        <end position="825"/>
    </location>
</feature>
<proteinExistence type="predicted"/>
<evidence type="ECO:0000313" key="8">
    <source>
        <dbReference type="EMBL" id="BDQ37257.1"/>
    </source>
</evidence>
<evidence type="ECO:0000256" key="1">
    <source>
        <dbReference type="ARBA" id="ARBA00004651"/>
    </source>
</evidence>
<evidence type="ECO:0000256" key="4">
    <source>
        <dbReference type="ARBA" id="ARBA00022989"/>
    </source>
</evidence>
<comment type="subcellular location">
    <subcellularLocation>
        <location evidence="1">Cell membrane</location>
        <topology evidence="1">Multi-pass membrane protein</topology>
    </subcellularLocation>
</comment>
<gene>
    <name evidence="8" type="ORF">SYK_16170</name>
</gene>
<evidence type="ECO:0000256" key="3">
    <source>
        <dbReference type="ARBA" id="ARBA00022692"/>
    </source>
</evidence>
<keyword evidence="3 6" id="KW-0812">Transmembrane</keyword>
<keyword evidence="9" id="KW-1185">Reference proteome</keyword>
<feature type="transmembrane region" description="Helical" evidence="6">
    <location>
        <begin position="309"/>
        <end position="338"/>
    </location>
</feature>
<keyword evidence="2" id="KW-1003">Cell membrane</keyword>
<feature type="transmembrane region" description="Helical" evidence="6">
    <location>
        <begin position="279"/>
        <end position="303"/>
    </location>
</feature>
<accession>A0ABN6S219</accession>
<feature type="transmembrane region" description="Helical" evidence="6">
    <location>
        <begin position="186"/>
        <end position="205"/>
    </location>
</feature>
<sequence>MLPENEPSRMFHNQAKETFNLSEIVVLGIVNEDNPDGVFNPKTLSHIHELARYAKTLRWKSEEALGKSGGVISVDMIAPSLVEHISQSGPGTVSFDWLMPNPPGNRDEALRVRDRIMSNPMLAGRLASADGEALCLYLPLTDKRLSYKVYNALNEKVATMGMEDEVHITGLPVAQDAIGVEMFTEMMVSSPLAMATIFLLLYFFFRKLSLTVLPMIIATFSVVITMGFMIGLGFKIHIMSSMIPVFLMSIAVVDSIHILSEFFDSYTAEKGRNKTIREVLGTLFMPMLYTSLTSAAGFMSLALTPIPPVQVFGVFVGAGIMVAWLLTIMFVPAFIMVLPKRAFANFGFVVKQEQKASPLSRLLVRIGRFSFRQAKPLIVLFGVLLVISVWGITKIRINDNPVKWFAESHPIRKADTSLNKHFKGTYPAYLILEGEKNQTVTDEEQYEISRRFTTFSRNVEGDGQSGRLADQLLKLLHAKTSYAQDESFLDSAIALAEKRAETAESDNDYFTFEEYRNFFSLEKEKRKPFKQPEVLDYIVRLQDQLQSQGLVGKSVSSADVVSKINQEMIDGKNNNYRIPEKLQGVGECYMQYQQSHRPHDLWHFVTPDYSSACTMFQLASGDNKVMEAVETFVDEYFKANPPPVELSHRWAGLTYINVAWQNQMVEGMLRSFVGSFGIVLLMTIFLFRSVKWGLLCMIPLTMTISLIYGFIGIIGKDYDMPVAVLGVLTLGMSVDFAIHFVERCRSIHSSTGSWEKTLPRMFGAPARAISRNVLVIAIGFLPLLISSLVPYQTTSMLLSAIMLLSGVLTLVAMPAIITIATRWFFPDEPARQQS</sequence>
<dbReference type="Pfam" id="PF03176">
    <property type="entry name" value="MMPL"/>
    <property type="match status" value="2"/>
</dbReference>
<dbReference type="PANTHER" id="PTHR33406">
    <property type="entry name" value="MEMBRANE PROTEIN MJ1562-RELATED"/>
    <property type="match status" value="1"/>
</dbReference>
<dbReference type="InterPro" id="IPR000731">
    <property type="entry name" value="SSD"/>
</dbReference>
<feature type="transmembrane region" description="Helical" evidence="6">
    <location>
        <begin position="667"/>
        <end position="687"/>
    </location>
</feature>
<evidence type="ECO:0000259" key="7">
    <source>
        <dbReference type="PROSITE" id="PS50156"/>
    </source>
</evidence>